<reference evidence="1" key="1">
    <citation type="journal article" date="2004" name="Genome Res.">
        <title>The status, quality, and expansion of the NIH full-length cDNA project: the Mammalian Gene Collection (MGC).</title>
        <authorList>
            <consortium name="The MGC Project Team"/>
            <person name="Gerhard D.S."/>
            <person name="Wagner L."/>
            <person name="Feingold E.A."/>
            <person name="Shenmen C.M."/>
            <person name="Grouse L.H."/>
            <person name="Schuler G."/>
            <person name="Klein S.L."/>
            <person name="Old S."/>
            <person name="Rasooly R."/>
            <person name="Good P."/>
            <person name="Guyer M."/>
            <person name="Peck A.M."/>
            <person name="Derge J.G."/>
            <person name="Lipman D."/>
            <person name="Collins F.S."/>
            <person name="Jang W."/>
            <person name="Sherry S."/>
            <person name="Feolo M."/>
            <person name="Misquitta L."/>
            <person name="Lee E."/>
            <person name="Rotmistrovsky K."/>
            <person name="Greenhut S.F."/>
            <person name="Schaefer C.F."/>
            <person name="Buetow K."/>
            <person name="Bonner T.I."/>
            <person name="Haussler D."/>
            <person name="Kent J."/>
            <person name="Kiekhaus M."/>
            <person name="Furey T."/>
            <person name="Brent M."/>
            <person name="Prange C."/>
            <person name="Schreiber K."/>
            <person name="Shapiro N."/>
            <person name="Bhat N.K."/>
            <person name="Hopkins R.F."/>
            <person name="Hsie F."/>
            <person name="Driscoll T."/>
            <person name="Soares M.B."/>
            <person name="Casavant T.L."/>
            <person name="Scheetz T.E."/>
            <person name="Brown-stein M.J."/>
            <person name="Usdin T.B."/>
            <person name="Toshiyuki S."/>
            <person name="Carninci P."/>
            <person name="Piao Y."/>
            <person name="Dudekula D.B."/>
            <person name="Ko M.S."/>
            <person name="Kawakami K."/>
            <person name="Suzuki Y."/>
            <person name="Sugano S."/>
            <person name="Gruber C.E."/>
            <person name="Smith M.R."/>
            <person name="Simmons B."/>
            <person name="Moore T."/>
            <person name="Waterman R."/>
            <person name="Johnson S.L."/>
            <person name="Ruan Y."/>
            <person name="Wei C.L."/>
            <person name="Mathavan S."/>
            <person name="Gunaratne P.H."/>
            <person name="Wu J."/>
            <person name="Garcia A.M."/>
            <person name="Hulyk S.W."/>
            <person name="Fuh E."/>
            <person name="Yuan Y."/>
            <person name="Sneed A."/>
            <person name="Kowis C."/>
            <person name="Hodgson A."/>
            <person name="Muzny D.M."/>
            <person name="McPherson J."/>
            <person name="Gibbs R.A."/>
            <person name="Fahey J."/>
            <person name="Helton E."/>
            <person name="Ketteman M."/>
            <person name="Madan A."/>
            <person name="Rodrigues S."/>
            <person name="Sanchez A."/>
            <person name="Whiting M."/>
            <person name="Madari A."/>
            <person name="Young A.C."/>
            <person name="Wetherby K.D."/>
            <person name="Granite S.J."/>
            <person name="Kwong P.N."/>
            <person name="Brinkley C.P."/>
            <person name="Pearson R.L."/>
            <person name="Bouffard G.G."/>
            <person name="Blakesly R.W."/>
            <person name="Green E.D."/>
            <person name="Dickson M.C."/>
            <person name="Rodriguez A.C."/>
            <person name="Grimwood J."/>
            <person name="Schmutz J."/>
            <person name="Myers R.M."/>
            <person name="Butterfield Y.S."/>
            <person name="Griffith M."/>
            <person name="Griffith O.L."/>
            <person name="Krzywinski M.I."/>
            <person name="Liao N."/>
            <person name="Morin R."/>
            <person name="Morrin R."/>
            <person name="Palmquist D."/>
            <person name="Petrescu A.S."/>
            <person name="Skalska U."/>
            <person name="Smailus D.E."/>
            <person name="Stott J.M."/>
            <person name="Schnerch A."/>
            <person name="Schein J.E."/>
            <person name="Jones S.J."/>
            <person name="Holt R.A."/>
            <person name="Baross A."/>
            <person name="Marra M.A."/>
            <person name="Clifton S."/>
            <person name="Makowski K.A."/>
            <person name="Bosak S."/>
            <person name="Malek J."/>
        </authorList>
    </citation>
    <scope>NUCLEOTIDE SEQUENCE [LARGE SCALE MRNA]</scope>
    <source>
        <tissue evidence="1">Eye</tissue>
    </source>
</reference>
<accession>Q9BVI5</accession>
<proteinExistence type="evidence at transcript level"/>
<organism evidence="1">
    <name type="scientific">Homo sapiens</name>
    <name type="common">Human</name>
    <dbReference type="NCBI Taxonomy" id="9606"/>
    <lineage>
        <taxon>Eukaryota</taxon>
        <taxon>Metazoa</taxon>
        <taxon>Chordata</taxon>
        <taxon>Craniata</taxon>
        <taxon>Vertebrata</taxon>
        <taxon>Euteleostomi</taxon>
        <taxon>Mammalia</taxon>
        <taxon>Eutheria</taxon>
        <taxon>Euarchontoglires</taxon>
        <taxon>Primates</taxon>
        <taxon>Haplorrhini</taxon>
        <taxon>Catarrhini</taxon>
        <taxon>Hominidae</taxon>
        <taxon>Homo</taxon>
    </lineage>
</organism>
<protein>
    <submittedName>
        <fullName evidence="1">SBP2 protein</fullName>
    </submittedName>
</protein>
<dbReference type="GO" id="GO:0035368">
    <property type="term" value="F:selenocysteine insertion sequence binding"/>
    <property type="evidence" value="ECO:0007669"/>
    <property type="project" value="InterPro"/>
</dbReference>
<dbReference type="InterPro" id="IPR040051">
    <property type="entry name" value="SECISBP2"/>
</dbReference>
<dbReference type="PANTHER" id="PTHR13284">
    <property type="entry name" value="GH01354P"/>
    <property type="match status" value="1"/>
</dbReference>
<dbReference type="AlphaFoldDB" id="Q9BVI5"/>
<dbReference type="EMBL" id="BC001189">
    <property type="protein sequence ID" value="AAH01189.1"/>
    <property type="molecule type" value="mRNA"/>
</dbReference>
<sequence length="84" mass="9214">MASEGPREPESEGIKLSADVKPFVPRFAGLNVAWLESSEACVFPSSAATYYPFVQEPPVTEMFTQCLAPSIFITNPVVTEVFKQ</sequence>
<evidence type="ECO:0000313" key="1">
    <source>
        <dbReference type="EMBL" id="AAH01189.1"/>
    </source>
</evidence>
<dbReference type="PeptideAtlas" id="Q9BVI5"/>
<dbReference type="PANTHER" id="PTHR13284:SF9">
    <property type="entry name" value="SELENOCYSTEINE INSERTION SEQUENCE-BINDING PROTEIN 2"/>
    <property type="match status" value="1"/>
</dbReference>
<name>Q9BVI5_HUMAN</name>